<evidence type="ECO:0008006" key="4">
    <source>
        <dbReference type="Google" id="ProtNLM"/>
    </source>
</evidence>
<evidence type="ECO:0000313" key="2">
    <source>
        <dbReference type="EMBL" id="RII94785.1"/>
    </source>
</evidence>
<dbReference type="RefSeq" id="WP_119372144.1">
    <property type="nucleotide sequence ID" value="NZ_CP040792.1"/>
</dbReference>
<organism evidence="2 3">
    <name type="scientific">Clavibacter californiensis</name>
    <dbReference type="NCBI Taxonomy" id="1401995"/>
    <lineage>
        <taxon>Bacteria</taxon>
        <taxon>Bacillati</taxon>
        <taxon>Actinomycetota</taxon>
        <taxon>Actinomycetes</taxon>
        <taxon>Micrococcales</taxon>
        <taxon>Microbacteriaceae</taxon>
        <taxon>Clavibacter</taxon>
    </lineage>
</organism>
<evidence type="ECO:0000256" key="1">
    <source>
        <dbReference type="SAM" id="SignalP"/>
    </source>
</evidence>
<evidence type="ECO:0000313" key="3">
    <source>
        <dbReference type="Proteomes" id="UP000265355"/>
    </source>
</evidence>
<dbReference type="EMBL" id="QWEE01000002">
    <property type="protein sequence ID" value="RII94785.1"/>
    <property type="molecule type" value="Genomic_DNA"/>
</dbReference>
<name>A0ABX9NAQ2_9MICO</name>
<proteinExistence type="predicted"/>
<comment type="caution">
    <text evidence="2">The sequence shown here is derived from an EMBL/GenBank/DDBJ whole genome shotgun (WGS) entry which is preliminary data.</text>
</comment>
<feature type="chain" id="PRO_5045581269" description="Secreted protein" evidence="1">
    <location>
        <begin position="24"/>
        <end position="63"/>
    </location>
</feature>
<feature type="signal peptide" evidence="1">
    <location>
        <begin position="1"/>
        <end position="23"/>
    </location>
</feature>
<dbReference type="Proteomes" id="UP000265355">
    <property type="component" value="Unassembled WGS sequence"/>
</dbReference>
<sequence>MHPHHAVTAALACGLLTAAVVLAPTCADQDDHGQDAVDRILDAMDVGGDHDVLLINGNAFPLL</sequence>
<reference evidence="2 3" key="1">
    <citation type="submission" date="2018-08" db="EMBL/GenBank/DDBJ databases">
        <title>Genome Sequence of Clavibacter michiganensis Subspecies type strains, and the Atypical Peach-Colored Strains Isolated from Tomato.</title>
        <authorList>
            <person name="Osdaghi E."/>
            <person name="Portier P."/>
            <person name="Briand M."/>
            <person name="Jacques M.-A."/>
        </authorList>
    </citation>
    <scope>NUCLEOTIDE SEQUENCE [LARGE SCALE GENOMIC DNA]</scope>
    <source>
        <strain evidence="2 3">CFBP 8216</strain>
    </source>
</reference>
<accession>A0ABX9NAQ2</accession>
<keyword evidence="3" id="KW-1185">Reference proteome</keyword>
<gene>
    <name evidence="2" type="ORF">DZF98_00510</name>
</gene>
<keyword evidence="1" id="KW-0732">Signal</keyword>
<protein>
    <recommendedName>
        <fullName evidence="4">Secreted protein</fullName>
    </recommendedName>
</protein>